<dbReference type="Gene3D" id="3.30.420.40">
    <property type="match status" value="2"/>
</dbReference>
<keyword evidence="2" id="KW-0418">Kinase</keyword>
<dbReference type="InParanoid" id="A0A3N1GA53"/>
<gene>
    <name evidence="2" type="ORF">EDC03_2638</name>
</gene>
<evidence type="ECO:0000313" key="2">
    <source>
        <dbReference type="EMBL" id="ROP27115.1"/>
    </source>
</evidence>
<dbReference type="AlphaFoldDB" id="A0A3N1GA53"/>
<reference evidence="2 3" key="1">
    <citation type="journal article" date="2015" name="Stand. Genomic Sci.">
        <title>Genomic Encyclopedia of Bacterial and Archaeal Type Strains, Phase III: the genomes of soil and plant-associated and newly described type strains.</title>
        <authorList>
            <person name="Whitman W.B."/>
            <person name="Woyke T."/>
            <person name="Klenk H.P."/>
            <person name="Zhou Y."/>
            <person name="Lilburn T.G."/>
            <person name="Beck B.J."/>
            <person name="De Vos P."/>
            <person name="Vandamme P."/>
            <person name="Eisen J.A."/>
            <person name="Garrity G."/>
            <person name="Hugenholtz P."/>
            <person name="Kyrpides N.C."/>
        </authorList>
    </citation>
    <scope>NUCLEOTIDE SEQUENCE [LARGE SCALE GENOMIC DNA]</scope>
    <source>
        <strain evidence="2 3">CECT 7306</strain>
    </source>
</reference>
<dbReference type="Pfam" id="PF00480">
    <property type="entry name" value="ROK"/>
    <property type="match status" value="1"/>
</dbReference>
<dbReference type="SUPFAM" id="SSF46785">
    <property type="entry name" value="Winged helix' DNA-binding domain"/>
    <property type="match status" value="1"/>
</dbReference>
<comment type="similarity">
    <text evidence="1">Belongs to the ROK (NagC/XylR) family.</text>
</comment>
<dbReference type="InterPro" id="IPR049874">
    <property type="entry name" value="ROK_cs"/>
</dbReference>
<dbReference type="PANTHER" id="PTHR18964:SF173">
    <property type="entry name" value="GLUCOKINASE"/>
    <property type="match status" value="1"/>
</dbReference>
<dbReference type="Proteomes" id="UP000276232">
    <property type="component" value="Unassembled WGS sequence"/>
</dbReference>
<evidence type="ECO:0000313" key="3">
    <source>
        <dbReference type="Proteomes" id="UP000276232"/>
    </source>
</evidence>
<dbReference type="SUPFAM" id="SSF53067">
    <property type="entry name" value="Actin-like ATPase domain"/>
    <property type="match status" value="1"/>
</dbReference>
<dbReference type="PANTHER" id="PTHR18964">
    <property type="entry name" value="ROK (REPRESSOR, ORF, KINASE) FAMILY"/>
    <property type="match status" value="1"/>
</dbReference>
<dbReference type="GO" id="GO:0016301">
    <property type="term" value="F:kinase activity"/>
    <property type="evidence" value="ECO:0007669"/>
    <property type="project" value="UniProtKB-KW"/>
</dbReference>
<accession>A0A3N1GA53</accession>
<dbReference type="EMBL" id="RJKN01000007">
    <property type="protein sequence ID" value="ROP27115.1"/>
    <property type="molecule type" value="Genomic_DNA"/>
</dbReference>
<name>A0A3N1GA53_9ACTN</name>
<dbReference type="InterPro" id="IPR036390">
    <property type="entry name" value="WH_DNA-bd_sf"/>
</dbReference>
<dbReference type="InterPro" id="IPR036388">
    <property type="entry name" value="WH-like_DNA-bd_sf"/>
</dbReference>
<keyword evidence="2" id="KW-0808">Transferase</keyword>
<evidence type="ECO:0000256" key="1">
    <source>
        <dbReference type="ARBA" id="ARBA00006479"/>
    </source>
</evidence>
<keyword evidence="3" id="KW-1185">Reference proteome</keyword>
<dbReference type="Gene3D" id="1.10.10.10">
    <property type="entry name" value="Winged helix-like DNA-binding domain superfamily/Winged helix DNA-binding domain"/>
    <property type="match status" value="1"/>
</dbReference>
<protein>
    <submittedName>
        <fullName evidence="2">Putative NBD/HSP70 family sugar kinase</fullName>
    </submittedName>
</protein>
<comment type="caution">
    <text evidence="2">The sequence shown here is derived from an EMBL/GenBank/DDBJ whole genome shotgun (WGS) entry which is preliminary data.</text>
</comment>
<dbReference type="InterPro" id="IPR043129">
    <property type="entry name" value="ATPase_NBD"/>
</dbReference>
<sequence length="449" mass="46053">MPTIPPRAEGPVGPVGPADLPDDLVDGLVAVLDLVRRGVARTRPEVVRASGLGRSVVAGRVARLLELGVLDEHGTAPSSGGRAPRELALRHDAGVVLVAPLGASRLTVGVTDLAGTLLASLDEPASIADGPGPVLDRVDELFARLLDGLAAERGPVPVWGVGVGLPGPVEFLSGRPNRPPIMPGWDDADVRARLSERWDAPTWVDNDVNLMALGEVVARRHARQGRAPLGDRPDQPEDMLFVKVGTGIGAGLVARGRLLRGAHGCAGDIGHVEAPGGADVVCRCGNTGCLEAVAGGAALVRRAAEMAADGTSPALARLAAAAPGGLGVEEVVRAAQEGDRTSVEMVQASGHLVGQVLATLVNFFDPGLLVLGGRLGAGSDLLLASVRQGVYQRSLPLATRDLRVESAAAGDDPGLAGAAAMVLDELFGREQLRRWLPQGSPSGRRATAA</sequence>
<dbReference type="PROSITE" id="PS01125">
    <property type="entry name" value="ROK"/>
    <property type="match status" value="1"/>
</dbReference>
<organism evidence="2 3">
    <name type="scientific">Pseudokineococcus lusitanus</name>
    <dbReference type="NCBI Taxonomy" id="763993"/>
    <lineage>
        <taxon>Bacteria</taxon>
        <taxon>Bacillati</taxon>
        <taxon>Actinomycetota</taxon>
        <taxon>Actinomycetes</taxon>
        <taxon>Kineosporiales</taxon>
        <taxon>Kineosporiaceae</taxon>
        <taxon>Pseudokineococcus</taxon>
    </lineage>
</organism>
<dbReference type="InterPro" id="IPR000600">
    <property type="entry name" value="ROK"/>
</dbReference>
<proteinExistence type="inferred from homology"/>